<dbReference type="Pfam" id="PF22042">
    <property type="entry name" value="EF-G_D2"/>
    <property type="match status" value="1"/>
</dbReference>
<dbReference type="SUPFAM" id="SSF50447">
    <property type="entry name" value="Translation proteins"/>
    <property type="match status" value="1"/>
</dbReference>
<dbReference type="InterPro" id="IPR035647">
    <property type="entry name" value="EFG_III/V"/>
</dbReference>
<dbReference type="AlphaFoldDB" id="A0A9D0Z8H4"/>
<dbReference type="GO" id="GO:0032790">
    <property type="term" value="P:ribosome disassembly"/>
    <property type="evidence" value="ECO:0007669"/>
    <property type="project" value="TreeGrafter"/>
</dbReference>
<dbReference type="Pfam" id="PF00009">
    <property type="entry name" value="GTP_EFTU"/>
    <property type="match status" value="1"/>
</dbReference>
<dbReference type="GO" id="GO:0005525">
    <property type="term" value="F:GTP binding"/>
    <property type="evidence" value="ECO:0007669"/>
    <property type="project" value="UniProtKB-KW"/>
</dbReference>
<evidence type="ECO:0000259" key="4">
    <source>
        <dbReference type="PROSITE" id="PS51722"/>
    </source>
</evidence>
<dbReference type="Proteomes" id="UP000886887">
    <property type="component" value="Unassembled WGS sequence"/>
</dbReference>
<gene>
    <name evidence="5" type="ORF">IAB73_02735</name>
</gene>
<protein>
    <submittedName>
        <fullName evidence="5">TetM/TetW/TetO/TetS family tetracycline resistance ribosomal protection protein</fullName>
    </submittedName>
</protein>
<comment type="caution">
    <text evidence="5">The sequence shown here is derived from an EMBL/GenBank/DDBJ whole genome shotgun (WGS) entry which is preliminary data.</text>
</comment>
<dbReference type="PRINTS" id="PR00315">
    <property type="entry name" value="ELONGATNFCT"/>
</dbReference>
<dbReference type="EMBL" id="DVFJ01000008">
    <property type="protein sequence ID" value="HIQ71112.1"/>
    <property type="molecule type" value="Genomic_DNA"/>
</dbReference>
<dbReference type="PROSITE" id="PS51722">
    <property type="entry name" value="G_TR_2"/>
    <property type="match status" value="1"/>
</dbReference>
<evidence type="ECO:0000313" key="5">
    <source>
        <dbReference type="EMBL" id="HIQ71112.1"/>
    </source>
</evidence>
<dbReference type="InterPro" id="IPR041095">
    <property type="entry name" value="EFG_II"/>
</dbReference>
<dbReference type="InterPro" id="IPR014721">
    <property type="entry name" value="Ribsml_uS5_D2-typ_fold_subgr"/>
</dbReference>
<feature type="domain" description="Tr-type G" evidence="4">
    <location>
        <begin position="1"/>
        <end position="234"/>
    </location>
</feature>
<dbReference type="PANTHER" id="PTHR43261:SF1">
    <property type="entry name" value="RIBOSOME-RELEASING FACTOR 2, MITOCHONDRIAL"/>
    <property type="match status" value="1"/>
</dbReference>
<accession>A0A9D0Z8H4</accession>
<reference evidence="5" key="2">
    <citation type="journal article" date="2021" name="PeerJ">
        <title>Extensive microbial diversity within the chicken gut microbiome revealed by metagenomics and culture.</title>
        <authorList>
            <person name="Gilroy R."/>
            <person name="Ravi A."/>
            <person name="Getino M."/>
            <person name="Pursley I."/>
            <person name="Horton D.L."/>
            <person name="Alikhan N.F."/>
            <person name="Baker D."/>
            <person name="Gharbi K."/>
            <person name="Hall N."/>
            <person name="Watson M."/>
            <person name="Adriaenssens E.M."/>
            <person name="Foster-Nyarko E."/>
            <person name="Jarju S."/>
            <person name="Secka A."/>
            <person name="Antonio M."/>
            <person name="Oren A."/>
            <person name="Chaudhuri R.R."/>
            <person name="La Ragione R."/>
            <person name="Hildebrand F."/>
            <person name="Pallen M.J."/>
        </authorList>
    </citation>
    <scope>NUCLEOTIDE SEQUENCE</scope>
    <source>
        <strain evidence="5">ChiSxjej2B14-6234</strain>
    </source>
</reference>
<keyword evidence="2" id="KW-0648">Protein biosynthesis</keyword>
<dbReference type="InterPro" id="IPR000795">
    <property type="entry name" value="T_Tr_GTP-bd_dom"/>
</dbReference>
<dbReference type="SUPFAM" id="SSF52540">
    <property type="entry name" value="P-loop containing nucleoside triphosphate hydrolases"/>
    <property type="match status" value="1"/>
</dbReference>
<dbReference type="Gene3D" id="3.30.70.870">
    <property type="entry name" value="Elongation Factor G (Translational Gtpase), domain 3"/>
    <property type="match status" value="1"/>
</dbReference>
<dbReference type="SMART" id="SM00889">
    <property type="entry name" value="EFG_IV"/>
    <property type="match status" value="1"/>
</dbReference>
<dbReference type="PANTHER" id="PTHR43261">
    <property type="entry name" value="TRANSLATION ELONGATION FACTOR G-RELATED"/>
    <property type="match status" value="1"/>
</dbReference>
<dbReference type="Gene3D" id="2.40.30.10">
    <property type="entry name" value="Translation factors"/>
    <property type="match status" value="1"/>
</dbReference>
<dbReference type="PROSITE" id="PS00301">
    <property type="entry name" value="G_TR_1"/>
    <property type="match status" value="1"/>
</dbReference>
<dbReference type="Gene3D" id="3.30.70.240">
    <property type="match status" value="1"/>
</dbReference>
<organism evidence="5 6">
    <name type="scientific">Candidatus Onthenecus intestinigallinarum</name>
    <dbReference type="NCBI Taxonomy" id="2840875"/>
    <lineage>
        <taxon>Bacteria</taxon>
        <taxon>Bacillati</taxon>
        <taxon>Bacillota</taxon>
        <taxon>Clostridia</taxon>
        <taxon>Eubacteriales</taxon>
        <taxon>Candidatus Onthenecus</taxon>
    </lineage>
</organism>
<evidence type="ECO:0000256" key="2">
    <source>
        <dbReference type="ARBA" id="ARBA00022917"/>
    </source>
</evidence>
<dbReference type="Pfam" id="PF14492">
    <property type="entry name" value="EFG_III"/>
    <property type="match status" value="1"/>
</dbReference>
<dbReference type="SUPFAM" id="SSF54211">
    <property type="entry name" value="Ribosomal protein S5 domain 2-like"/>
    <property type="match status" value="1"/>
</dbReference>
<dbReference type="Pfam" id="PF00679">
    <property type="entry name" value="EFG_C"/>
    <property type="match status" value="1"/>
</dbReference>
<reference evidence="5" key="1">
    <citation type="submission" date="2020-10" db="EMBL/GenBank/DDBJ databases">
        <authorList>
            <person name="Gilroy R."/>
        </authorList>
    </citation>
    <scope>NUCLEOTIDE SEQUENCE</scope>
    <source>
        <strain evidence="5">ChiSxjej2B14-6234</strain>
    </source>
</reference>
<keyword evidence="3" id="KW-0342">GTP-binding</keyword>
<dbReference type="PRINTS" id="PR01037">
    <property type="entry name" value="TCRTETOQM"/>
</dbReference>
<dbReference type="InterPro" id="IPR020568">
    <property type="entry name" value="Ribosomal_Su5_D2-typ_SF"/>
</dbReference>
<evidence type="ECO:0000313" key="6">
    <source>
        <dbReference type="Proteomes" id="UP000886887"/>
    </source>
</evidence>
<dbReference type="InterPro" id="IPR053905">
    <property type="entry name" value="EF-G-like_DII"/>
</dbReference>
<dbReference type="NCBIfam" id="TIGR00231">
    <property type="entry name" value="small_GTP"/>
    <property type="match status" value="1"/>
</dbReference>
<keyword evidence="1" id="KW-0547">Nucleotide-binding</keyword>
<evidence type="ECO:0000256" key="3">
    <source>
        <dbReference type="ARBA" id="ARBA00023134"/>
    </source>
</evidence>
<sequence>MNRTIGILAHADAGKTTLSEQILCLAGVLRAPGRVDHQDAFMDSDAMERRRGITIFSGQAVFALGENRYTLLDTPGHADFSAEMERALQALDAAILVVSCVEGVQSHTETIWRLARRAGLPAFFFLNKTDRVGADVDRTLAAIRKRLTPDCALFGEGAAQGRFSDAEREEIAARDEALLERYLEDGATDAAFMEAARREVAQGRLFPAFSGAALRGEGVEALLYGLDALLTTDYASRLDEPFAAHVFRVRRDGQGARETHMKVLAGRLRVKDEVQALTADGGTAREKAHELRVYHGERYRSVAQAGAGEVVAVTGLALPLPGDRIGDRPARARFETRPMLRARALFGPPLQKDAVLAAMRQLEQEDPALSVGVDPDTGEPEVSVMGPIQLEVLQELLRTRFAMDVRFGDSRILYLETIAAPAMGVGHYEPLRHYAEVHLRLTPGPRGSGVTFQSVCPVDVLALNWQRLIGTHVLERAHRGVLTGAPLTDVCVTLVTGRAHLKHTEGGDFREATYRAIRQGLMGAQSVLLEPVCRFALSVPQGALGRVLADLTRLRADFEAPQQTDEMASIEGLCPASTFMRYPAAFTAATHGRGTVSYALSHYAPCHDAEQVVAAAAYNPLASLADTPDSVFCSHGAGFNVSWREAPAWAHCPPPERETRPFVP</sequence>
<dbReference type="InterPro" id="IPR027417">
    <property type="entry name" value="P-loop_NTPase"/>
</dbReference>
<dbReference type="InterPro" id="IPR000640">
    <property type="entry name" value="EFG_V-like"/>
</dbReference>
<dbReference type="InterPro" id="IPR009000">
    <property type="entry name" value="Transl_B-barrel_sf"/>
</dbReference>
<dbReference type="SMART" id="SM00838">
    <property type="entry name" value="EFG_C"/>
    <property type="match status" value="1"/>
</dbReference>
<name>A0A9D0Z8H4_9FIRM</name>
<dbReference type="Gene3D" id="3.40.50.300">
    <property type="entry name" value="P-loop containing nucleotide triphosphate hydrolases"/>
    <property type="match status" value="1"/>
</dbReference>
<dbReference type="InterPro" id="IPR005225">
    <property type="entry name" value="Small_GTP-bd"/>
</dbReference>
<dbReference type="Pfam" id="PF03764">
    <property type="entry name" value="EFG_IV"/>
    <property type="match status" value="1"/>
</dbReference>
<dbReference type="InterPro" id="IPR005517">
    <property type="entry name" value="Transl_elong_EFG/EF2_IV"/>
</dbReference>
<proteinExistence type="predicted"/>
<dbReference type="GO" id="GO:0003924">
    <property type="term" value="F:GTPase activity"/>
    <property type="evidence" value="ECO:0007669"/>
    <property type="project" value="InterPro"/>
</dbReference>
<dbReference type="InterPro" id="IPR031157">
    <property type="entry name" value="G_TR_CS"/>
</dbReference>
<dbReference type="GO" id="GO:0006412">
    <property type="term" value="P:translation"/>
    <property type="evidence" value="ECO:0007669"/>
    <property type="project" value="UniProtKB-KW"/>
</dbReference>
<dbReference type="Gene3D" id="3.30.230.10">
    <property type="match status" value="1"/>
</dbReference>
<dbReference type="SUPFAM" id="SSF54980">
    <property type="entry name" value="EF-G C-terminal domain-like"/>
    <property type="match status" value="2"/>
</dbReference>
<evidence type="ECO:0000256" key="1">
    <source>
        <dbReference type="ARBA" id="ARBA00022741"/>
    </source>
</evidence>